<protein>
    <submittedName>
        <fullName evidence="1">Uncharacterized protein</fullName>
    </submittedName>
</protein>
<proteinExistence type="predicted"/>
<dbReference type="EMBL" id="JAXAFJ010000001">
    <property type="protein sequence ID" value="MDX6804608.1"/>
    <property type="molecule type" value="Genomic_DNA"/>
</dbReference>
<gene>
    <name evidence="1" type="ORF">SCD90_00905</name>
</gene>
<evidence type="ECO:0000313" key="1">
    <source>
        <dbReference type="EMBL" id="MDX6804608.1"/>
    </source>
</evidence>
<name>A0ABU4RIE9_9HYPH</name>
<reference evidence="1 2" key="1">
    <citation type="submission" date="2023-11" db="EMBL/GenBank/DDBJ databases">
        <authorList>
            <person name="Bao R."/>
        </authorList>
    </citation>
    <scope>NUCLEOTIDE SEQUENCE [LARGE SCALE GENOMIC DNA]</scope>
    <source>
        <strain evidence="1 2">PJ23</strain>
    </source>
</reference>
<dbReference type="Proteomes" id="UP001274321">
    <property type="component" value="Unassembled WGS sequence"/>
</dbReference>
<dbReference type="RefSeq" id="WP_319842733.1">
    <property type="nucleotide sequence ID" value="NZ_JAXAFJ010000001.1"/>
</dbReference>
<accession>A0ABU4RIE9</accession>
<comment type="caution">
    <text evidence="1">The sequence shown here is derived from an EMBL/GenBank/DDBJ whole genome shotgun (WGS) entry which is preliminary data.</text>
</comment>
<evidence type="ECO:0000313" key="2">
    <source>
        <dbReference type="Proteomes" id="UP001274321"/>
    </source>
</evidence>
<organism evidence="1 2">
    <name type="scientific">Terrihabitans rhizophilus</name>
    <dbReference type="NCBI Taxonomy" id="3092662"/>
    <lineage>
        <taxon>Bacteria</taxon>
        <taxon>Pseudomonadati</taxon>
        <taxon>Pseudomonadota</taxon>
        <taxon>Alphaproteobacteria</taxon>
        <taxon>Hyphomicrobiales</taxon>
        <taxon>Terrihabitans</taxon>
    </lineage>
</organism>
<keyword evidence="2" id="KW-1185">Reference proteome</keyword>
<sequence length="135" mass="16149">MSDHANLQQQCDWLRMYRRLKRILRVFGPDDWDLGRYWVFDENWGSNQHVVTIMDLALLSPEVITSLRRTLTDFDNWEVVITLDALGGESWPKMGLYLRQHEIIDGLHRSYFPEIFVIYIMRMHGLAPLTTRLRR</sequence>